<dbReference type="OrthoDB" id="10064659at2759"/>
<keyword evidence="3" id="KW-0217">Developmental protein</keyword>
<dbReference type="Proteomes" id="UP000192578">
    <property type="component" value="Unassembled WGS sequence"/>
</dbReference>
<comment type="subcellular location">
    <subcellularLocation>
        <location evidence="1">Membrane</location>
        <topology evidence="1">Multi-pass membrane protein</topology>
    </subcellularLocation>
</comment>
<feature type="transmembrane region" description="Helical" evidence="11">
    <location>
        <begin position="395"/>
        <end position="420"/>
    </location>
</feature>
<dbReference type="PROSITE" id="PS50038">
    <property type="entry name" value="FZ"/>
    <property type="match status" value="1"/>
</dbReference>
<evidence type="ECO:0000256" key="5">
    <source>
        <dbReference type="ARBA" id="ARBA00022989"/>
    </source>
</evidence>
<feature type="transmembrane region" description="Helical" evidence="11">
    <location>
        <begin position="353"/>
        <end position="375"/>
    </location>
</feature>
<dbReference type="SUPFAM" id="SSF63501">
    <property type="entry name" value="Frizzled cysteine-rich domain"/>
    <property type="match status" value="1"/>
</dbReference>
<keyword evidence="6 11" id="KW-0472">Membrane</keyword>
<keyword evidence="8" id="KW-0675">Receptor</keyword>
<evidence type="ECO:0000256" key="8">
    <source>
        <dbReference type="ARBA" id="ARBA00023170"/>
    </source>
</evidence>
<feature type="region of interest" description="Disordered" evidence="10">
    <location>
        <begin position="685"/>
        <end position="752"/>
    </location>
</feature>
<dbReference type="Gene3D" id="1.10.2000.10">
    <property type="entry name" value="Frizzled cysteine-rich domain"/>
    <property type="match status" value="1"/>
</dbReference>
<dbReference type="PANTHER" id="PTHR11309:SF35">
    <property type="entry name" value="PROTEIN SMOOTHENED"/>
    <property type="match status" value="1"/>
</dbReference>
<evidence type="ECO:0000256" key="7">
    <source>
        <dbReference type="ARBA" id="ARBA00023157"/>
    </source>
</evidence>
<sequence length="752" mass="84840">MMANLIVLIVGGFLLASATALAEDIGPADGIGNEAPSKWETGLCQPLQIHYCYGEQLPYLNTSTLFRVSNRQPYFRLRSPAFFKQSERFRNLPECWSALQPMLCALRHPKCDTTGKRSLNRKICDRAMDACQAVKENIPDFLSNCSDSHLFGQDSDDMEFADEMLSLPFNKTEMQCPTPLAPTNDSARFFGGITSCGMQCQDPFLGHFDVGIFHIVVLVLTIVVVVLNVFGLASIILKLKIVRSSHFNPDRCVLYMNVSFLFASTGYLFQFFPETRNLVTCTEDGLRQQLVRMNDWSVQFSLCLLSFLLTYIFTLSGLVWFGHLMFACFLDFQKIINSHRKTKVTTFPLARSSLVFFHGTAWLLPLVPAIAMVLLKSVEGNSLLGVCMITPRYKTAFVITPFAIVLLSVSFFTGLYWWNLRQSQLSQFGTLKTQRNVLRRLRLVGLICLVVLVLHILQLAGIWCLVHNERIWNDKLLDFIQCQLKSSTSEAPQDCTGILKPVRKSYLGAFYAMIVPYFSTGIAISMWTWNSSNLRRWKALVYGGKLSEMQIYRNSSRGDLPDYELKDDGRVVAENGRMLLKDPILKKTYSVPRNATRPAEVVLAEKDHTDRRKFQRNSIIQGQKINSVAVFEQEPDDKLENWQERARECRLGRRKSDIGLHHSGGSGFRVSGNHQSHHNLVEHRVASASRSINRTSSHGSALHQQVARKNSHGNHSSSSQQPAALVRAPSPTRKPGPAKRGDSISSSEFIQF</sequence>
<dbReference type="InterPro" id="IPR017981">
    <property type="entry name" value="GPCR_2-like_7TM"/>
</dbReference>
<protein>
    <submittedName>
        <fullName evidence="15">Smoothened-like protein</fullName>
    </submittedName>
</protein>
<feature type="domain" description="FZ" evidence="13">
    <location>
        <begin position="39"/>
        <end position="179"/>
    </location>
</feature>
<dbReference type="GO" id="GO:0005113">
    <property type="term" value="F:patched binding"/>
    <property type="evidence" value="ECO:0007669"/>
    <property type="project" value="TreeGrafter"/>
</dbReference>
<dbReference type="InterPro" id="IPR015526">
    <property type="entry name" value="Frizzled/SFRP"/>
</dbReference>
<dbReference type="EMBL" id="MTYJ01000018">
    <property type="protein sequence ID" value="OQV22295.1"/>
    <property type="molecule type" value="Genomic_DNA"/>
</dbReference>
<dbReference type="AlphaFoldDB" id="A0A1W0X458"/>
<evidence type="ECO:0000256" key="9">
    <source>
        <dbReference type="PROSITE-ProRule" id="PRU00090"/>
    </source>
</evidence>
<dbReference type="GO" id="GO:0007389">
    <property type="term" value="P:pattern specification process"/>
    <property type="evidence" value="ECO:0007669"/>
    <property type="project" value="TreeGrafter"/>
</dbReference>
<feature type="domain" description="G-protein coupled receptors family 2 profile 2" evidence="14">
    <location>
        <begin position="217"/>
        <end position="412"/>
    </location>
</feature>
<evidence type="ECO:0000256" key="10">
    <source>
        <dbReference type="SAM" id="MobiDB-lite"/>
    </source>
</evidence>
<feature type="transmembrane region" description="Helical" evidence="11">
    <location>
        <begin position="211"/>
        <end position="233"/>
    </location>
</feature>
<feature type="compositionally biased region" description="Polar residues" evidence="10">
    <location>
        <begin position="688"/>
        <end position="703"/>
    </location>
</feature>
<evidence type="ECO:0000313" key="16">
    <source>
        <dbReference type="Proteomes" id="UP000192578"/>
    </source>
</evidence>
<dbReference type="GO" id="GO:0071679">
    <property type="term" value="P:commissural neuron axon guidance"/>
    <property type="evidence" value="ECO:0007669"/>
    <property type="project" value="TreeGrafter"/>
</dbReference>
<keyword evidence="16" id="KW-1185">Reference proteome</keyword>
<feature type="chain" id="PRO_5013343103" evidence="12">
    <location>
        <begin position="23"/>
        <end position="752"/>
    </location>
</feature>
<feature type="transmembrane region" description="Helical" evidence="11">
    <location>
        <begin position="254"/>
        <end position="272"/>
    </location>
</feature>
<dbReference type="InterPro" id="IPR020067">
    <property type="entry name" value="Frizzled_dom"/>
</dbReference>
<feature type="compositionally biased region" description="Polar residues" evidence="10">
    <location>
        <begin position="743"/>
        <end position="752"/>
    </location>
</feature>
<dbReference type="GO" id="GO:0030425">
    <property type="term" value="C:dendrite"/>
    <property type="evidence" value="ECO:0007669"/>
    <property type="project" value="TreeGrafter"/>
</dbReference>
<dbReference type="SMART" id="SM00063">
    <property type="entry name" value="FRI"/>
    <property type="match status" value="1"/>
</dbReference>
<keyword evidence="7" id="KW-1015">Disulfide bond</keyword>
<evidence type="ECO:0000259" key="14">
    <source>
        <dbReference type="PROSITE" id="PS50261"/>
    </source>
</evidence>
<dbReference type="Pfam" id="PF01534">
    <property type="entry name" value="Frizzled"/>
    <property type="match status" value="1"/>
</dbReference>
<evidence type="ECO:0000256" key="11">
    <source>
        <dbReference type="SAM" id="Phobius"/>
    </source>
</evidence>
<dbReference type="PROSITE" id="PS50261">
    <property type="entry name" value="G_PROTEIN_RECEP_F2_4"/>
    <property type="match status" value="1"/>
</dbReference>
<evidence type="ECO:0000256" key="12">
    <source>
        <dbReference type="SAM" id="SignalP"/>
    </source>
</evidence>
<evidence type="ECO:0000313" key="15">
    <source>
        <dbReference type="EMBL" id="OQV22295.1"/>
    </source>
</evidence>
<feature type="transmembrane region" description="Helical" evidence="11">
    <location>
        <begin position="441"/>
        <end position="463"/>
    </location>
</feature>
<keyword evidence="4 11" id="KW-0812">Transmembrane</keyword>
<comment type="caution">
    <text evidence="15">The sequence shown here is derived from an EMBL/GenBank/DDBJ whole genome shotgun (WGS) entry which is preliminary data.</text>
</comment>
<evidence type="ECO:0000256" key="6">
    <source>
        <dbReference type="ARBA" id="ARBA00023136"/>
    </source>
</evidence>
<feature type="transmembrane region" description="Helical" evidence="11">
    <location>
        <begin position="509"/>
        <end position="529"/>
    </location>
</feature>
<dbReference type="GO" id="GO:0005929">
    <property type="term" value="C:cilium"/>
    <property type="evidence" value="ECO:0007669"/>
    <property type="project" value="TreeGrafter"/>
</dbReference>
<dbReference type="InterPro" id="IPR036790">
    <property type="entry name" value="Frizzled_dom_sf"/>
</dbReference>
<dbReference type="InterPro" id="IPR000539">
    <property type="entry name" value="Frizzled/Smoothened_7TM"/>
</dbReference>
<accession>A0A1W0X458</accession>
<dbReference type="PANTHER" id="PTHR11309">
    <property type="entry name" value="FRIZZLED"/>
    <property type="match status" value="1"/>
</dbReference>
<dbReference type="GO" id="GO:0005886">
    <property type="term" value="C:plasma membrane"/>
    <property type="evidence" value="ECO:0007669"/>
    <property type="project" value="TreeGrafter"/>
</dbReference>
<dbReference type="GO" id="GO:0004888">
    <property type="term" value="F:transmembrane signaling receptor activity"/>
    <property type="evidence" value="ECO:0007669"/>
    <property type="project" value="InterPro"/>
</dbReference>
<dbReference type="PRINTS" id="PR00489">
    <property type="entry name" value="FRIZZLED"/>
</dbReference>
<dbReference type="GO" id="GO:0007417">
    <property type="term" value="P:central nervous system development"/>
    <property type="evidence" value="ECO:0007669"/>
    <property type="project" value="TreeGrafter"/>
</dbReference>
<organism evidence="15 16">
    <name type="scientific">Hypsibius exemplaris</name>
    <name type="common">Freshwater tardigrade</name>
    <dbReference type="NCBI Taxonomy" id="2072580"/>
    <lineage>
        <taxon>Eukaryota</taxon>
        <taxon>Metazoa</taxon>
        <taxon>Ecdysozoa</taxon>
        <taxon>Tardigrada</taxon>
        <taxon>Eutardigrada</taxon>
        <taxon>Parachela</taxon>
        <taxon>Hypsibioidea</taxon>
        <taxon>Hypsibiidae</taxon>
        <taxon>Hypsibius</taxon>
    </lineage>
</organism>
<keyword evidence="12" id="KW-0732">Signal</keyword>
<comment type="caution">
    <text evidence="9">Lacks conserved residue(s) required for the propagation of feature annotation.</text>
</comment>
<name>A0A1W0X458_HYPEX</name>
<gene>
    <name evidence="15" type="ORF">BV898_03795</name>
</gene>
<proteinExistence type="inferred from homology"/>
<keyword evidence="5 11" id="KW-1133">Transmembrane helix</keyword>
<evidence type="ECO:0000256" key="2">
    <source>
        <dbReference type="ARBA" id="ARBA00008077"/>
    </source>
</evidence>
<dbReference type="GO" id="GO:0007224">
    <property type="term" value="P:smoothened signaling pathway"/>
    <property type="evidence" value="ECO:0007669"/>
    <property type="project" value="TreeGrafter"/>
</dbReference>
<feature type="signal peptide" evidence="12">
    <location>
        <begin position="1"/>
        <end position="22"/>
    </location>
</feature>
<feature type="transmembrane region" description="Helical" evidence="11">
    <location>
        <begin position="299"/>
        <end position="332"/>
    </location>
</feature>
<reference evidence="16" key="1">
    <citation type="submission" date="2017-01" db="EMBL/GenBank/DDBJ databases">
        <title>Comparative genomics of anhydrobiosis in the tardigrade Hypsibius dujardini.</title>
        <authorList>
            <person name="Yoshida Y."/>
            <person name="Koutsovoulos G."/>
            <person name="Laetsch D."/>
            <person name="Stevens L."/>
            <person name="Kumar S."/>
            <person name="Horikawa D."/>
            <person name="Ishino K."/>
            <person name="Komine S."/>
            <person name="Tomita M."/>
            <person name="Blaxter M."/>
            <person name="Arakawa K."/>
        </authorList>
    </citation>
    <scope>NUCLEOTIDE SEQUENCE [LARGE SCALE GENOMIC DNA]</scope>
    <source>
        <strain evidence="16">Z151</strain>
    </source>
</reference>
<evidence type="ECO:0000256" key="4">
    <source>
        <dbReference type="ARBA" id="ARBA00022692"/>
    </source>
</evidence>
<evidence type="ECO:0000256" key="3">
    <source>
        <dbReference type="ARBA" id="ARBA00022473"/>
    </source>
</evidence>
<evidence type="ECO:0000259" key="13">
    <source>
        <dbReference type="PROSITE" id="PS50038"/>
    </source>
</evidence>
<dbReference type="Gene3D" id="1.20.1070.10">
    <property type="entry name" value="Rhodopsin 7-helix transmembrane proteins"/>
    <property type="match status" value="1"/>
</dbReference>
<dbReference type="SMART" id="SM01330">
    <property type="entry name" value="Frizzled"/>
    <property type="match status" value="1"/>
</dbReference>
<comment type="similarity">
    <text evidence="2">Belongs to the G-protein coupled receptor Fz/Smo family.</text>
</comment>
<evidence type="ECO:0000256" key="1">
    <source>
        <dbReference type="ARBA" id="ARBA00004141"/>
    </source>
</evidence>